<sequence>MRNTWRAEKDHHSEQGEGWIIRTFLYHIIVGIDSHGRVHLEFDLSLCIFCLYVFYPAL</sequence>
<dbReference type="AlphaFoldDB" id="A0A9P5N8I6"/>
<evidence type="ECO:0000313" key="1">
    <source>
        <dbReference type="EMBL" id="KAF8872437.1"/>
    </source>
</evidence>
<gene>
    <name evidence="1" type="ORF">CPB84DRAFT_1799567</name>
</gene>
<feature type="non-terminal residue" evidence="1">
    <location>
        <position position="58"/>
    </location>
</feature>
<evidence type="ECO:0000313" key="2">
    <source>
        <dbReference type="Proteomes" id="UP000724874"/>
    </source>
</evidence>
<organism evidence="1 2">
    <name type="scientific">Gymnopilus junonius</name>
    <name type="common">Spectacular rustgill mushroom</name>
    <name type="synonym">Gymnopilus spectabilis subsp. junonius</name>
    <dbReference type="NCBI Taxonomy" id="109634"/>
    <lineage>
        <taxon>Eukaryota</taxon>
        <taxon>Fungi</taxon>
        <taxon>Dikarya</taxon>
        <taxon>Basidiomycota</taxon>
        <taxon>Agaricomycotina</taxon>
        <taxon>Agaricomycetes</taxon>
        <taxon>Agaricomycetidae</taxon>
        <taxon>Agaricales</taxon>
        <taxon>Agaricineae</taxon>
        <taxon>Hymenogastraceae</taxon>
        <taxon>Gymnopilus</taxon>
    </lineage>
</organism>
<comment type="caution">
    <text evidence="1">The sequence shown here is derived from an EMBL/GenBank/DDBJ whole genome shotgun (WGS) entry which is preliminary data.</text>
</comment>
<keyword evidence="2" id="KW-1185">Reference proteome</keyword>
<reference evidence="1" key="1">
    <citation type="submission" date="2020-11" db="EMBL/GenBank/DDBJ databases">
        <authorList>
            <consortium name="DOE Joint Genome Institute"/>
            <person name="Ahrendt S."/>
            <person name="Riley R."/>
            <person name="Andreopoulos W."/>
            <person name="LaButti K."/>
            <person name="Pangilinan J."/>
            <person name="Ruiz-duenas F.J."/>
            <person name="Barrasa J.M."/>
            <person name="Sanchez-Garcia M."/>
            <person name="Camarero S."/>
            <person name="Miyauchi S."/>
            <person name="Serrano A."/>
            <person name="Linde D."/>
            <person name="Babiker R."/>
            <person name="Drula E."/>
            <person name="Ayuso-Fernandez I."/>
            <person name="Pacheco R."/>
            <person name="Padilla G."/>
            <person name="Ferreira P."/>
            <person name="Barriuso J."/>
            <person name="Kellner H."/>
            <person name="Castanera R."/>
            <person name="Alfaro M."/>
            <person name="Ramirez L."/>
            <person name="Pisabarro A.G."/>
            <person name="Kuo A."/>
            <person name="Tritt A."/>
            <person name="Lipzen A."/>
            <person name="He G."/>
            <person name="Yan M."/>
            <person name="Ng V."/>
            <person name="Cullen D."/>
            <person name="Martin F."/>
            <person name="Rosso M.-N."/>
            <person name="Henrissat B."/>
            <person name="Hibbett D."/>
            <person name="Martinez A.T."/>
            <person name="Grigoriev I.V."/>
        </authorList>
    </citation>
    <scope>NUCLEOTIDE SEQUENCE</scope>
    <source>
        <strain evidence="1">AH 44721</strain>
    </source>
</reference>
<accession>A0A9P5N8I6</accession>
<dbReference type="EMBL" id="JADNYJ010000267">
    <property type="protein sequence ID" value="KAF8872437.1"/>
    <property type="molecule type" value="Genomic_DNA"/>
</dbReference>
<name>A0A9P5N8I6_GYMJU</name>
<protein>
    <submittedName>
        <fullName evidence="1">Uncharacterized protein</fullName>
    </submittedName>
</protein>
<dbReference type="Proteomes" id="UP000724874">
    <property type="component" value="Unassembled WGS sequence"/>
</dbReference>
<proteinExistence type="predicted"/>